<dbReference type="Proteomes" id="UP000194857">
    <property type="component" value="Unassembled WGS sequence"/>
</dbReference>
<evidence type="ECO:0000313" key="1">
    <source>
        <dbReference type="EMBL" id="OTI63268.1"/>
    </source>
</evidence>
<proteinExistence type="predicted"/>
<reference evidence="1 2" key="1">
    <citation type="submission" date="2017-05" db="EMBL/GenBank/DDBJ databases">
        <authorList>
            <person name="Song R."/>
            <person name="Chenine A.L."/>
            <person name="Ruprecht R.M."/>
        </authorList>
    </citation>
    <scope>NUCLEOTIDE SEQUENCE [LARGE SCALE GENOMIC DNA]</scope>
    <source>
        <strain evidence="1 2">S567_C10_BS</strain>
    </source>
</reference>
<protein>
    <submittedName>
        <fullName evidence="1">Uncharacterized protein</fullName>
    </submittedName>
</protein>
<accession>A0A241XT55</accession>
<comment type="caution">
    <text evidence="1">The sequence shown here is derived from an EMBL/GenBank/DDBJ whole genome shotgun (WGS) entry which is preliminary data.</text>
</comment>
<dbReference type="EMBL" id="NFFZ01000004">
    <property type="protein sequence ID" value="OTI63268.1"/>
    <property type="molecule type" value="Genomic_DNA"/>
</dbReference>
<dbReference type="RefSeq" id="WP_065327769.1">
    <property type="nucleotide sequence ID" value="NZ_NFFZ01000004.1"/>
</dbReference>
<dbReference type="AlphaFoldDB" id="A0A241XT55"/>
<evidence type="ECO:0000313" key="2">
    <source>
        <dbReference type="Proteomes" id="UP000194857"/>
    </source>
</evidence>
<gene>
    <name evidence="1" type="ORF">CAZ10_10590</name>
</gene>
<sequence>MTATPTPNTEQNAMARAISPSCPLAATSNQIPKPLFNVGDRVAFSFKHEANKAFYFRALLRHEIRQIRLHRKERPMLDYNKGQIRQKLRIICESADIEVAGIAPIYGQNVGHIANECYLPGVPGAASPLEFGFYLCFRTQDESGNTVAYVPKLGIVSGGDLTAAVPLLS</sequence>
<name>A0A241XT55_PSEAI</name>
<organism evidence="1 2">
    <name type="scientific">Pseudomonas aeruginosa</name>
    <dbReference type="NCBI Taxonomy" id="287"/>
    <lineage>
        <taxon>Bacteria</taxon>
        <taxon>Pseudomonadati</taxon>
        <taxon>Pseudomonadota</taxon>
        <taxon>Gammaproteobacteria</taxon>
        <taxon>Pseudomonadales</taxon>
        <taxon>Pseudomonadaceae</taxon>
        <taxon>Pseudomonas</taxon>
    </lineage>
</organism>